<dbReference type="InterPro" id="IPR058163">
    <property type="entry name" value="LysR-type_TF_proteobact-type"/>
</dbReference>
<feature type="coiled-coil region" evidence="5">
    <location>
        <begin position="66"/>
        <end position="93"/>
    </location>
</feature>
<evidence type="ECO:0000259" key="6">
    <source>
        <dbReference type="PROSITE" id="PS50931"/>
    </source>
</evidence>
<dbReference type="InterPro" id="IPR036390">
    <property type="entry name" value="WH_DNA-bd_sf"/>
</dbReference>
<dbReference type="PANTHER" id="PTHR30537:SF79">
    <property type="entry name" value="TRANSCRIPTIONAL REGULATOR-RELATED"/>
    <property type="match status" value="1"/>
</dbReference>
<comment type="similarity">
    <text evidence="1">Belongs to the LysR transcriptional regulatory family.</text>
</comment>
<keyword evidence="5" id="KW-0175">Coiled coil</keyword>
<dbReference type="Gene3D" id="3.40.190.10">
    <property type="entry name" value="Periplasmic binding protein-like II"/>
    <property type="match status" value="2"/>
</dbReference>
<evidence type="ECO:0000256" key="2">
    <source>
        <dbReference type="ARBA" id="ARBA00023015"/>
    </source>
</evidence>
<dbReference type="Pfam" id="PF03466">
    <property type="entry name" value="LysR_substrate"/>
    <property type="match status" value="1"/>
</dbReference>
<dbReference type="STRING" id="83767.SAMN05660652_00272"/>
<protein>
    <submittedName>
        <fullName evidence="7">LysR family transcriptional regulator, glycine cleavage system transcriptional activator</fullName>
    </submittedName>
</protein>
<proteinExistence type="inferred from homology"/>
<keyword evidence="8" id="KW-1185">Reference proteome</keyword>
<dbReference type="RefSeq" id="WP_091932276.1">
    <property type="nucleotide sequence ID" value="NZ_FNCY01000001.1"/>
</dbReference>
<keyword evidence="4" id="KW-0804">Transcription</keyword>
<dbReference type="AlphaFoldDB" id="A0A1G7VRS8"/>
<dbReference type="NCBIfam" id="NF008352">
    <property type="entry name" value="PRK11139.1"/>
    <property type="match status" value="1"/>
</dbReference>
<dbReference type="PANTHER" id="PTHR30537">
    <property type="entry name" value="HTH-TYPE TRANSCRIPTIONAL REGULATOR"/>
    <property type="match status" value="1"/>
</dbReference>
<dbReference type="GO" id="GO:0006351">
    <property type="term" value="P:DNA-templated transcription"/>
    <property type="evidence" value="ECO:0007669"/>
    <property type="project" value="TreeGrafter"/>
</dbReference>
<accession>A0A1G7VRS8</accession>
<sequence>MSQPAPPLNALRTLAAVVKYGGVSRAAEKLCLTHSAVSHQIRAIQEALDTPLFEKHGRMLRPTAPAAAYIARIAAALDEIDRATEALLDARHDKKLRVSTTPSFAAHWLLPRLGEFIAANPGIDVELESSSRLSQLQEGEADVAVRFGAGHYPGLHADLLMRDWIFPVCAPEFARQHQLADPRVLKDLPRLHSQGEPWSWWLQEAGLGAIAEPEHGIVFSDSSLMLQAAIRGQGIGLARLSVAYEALASGQLIRPYAHQALTPHAYYFVCRKDKKDSPVVMNFRHWLGEQIDEFSRRYGTGAP</sequence>
<organism evidence="7 8">
    <name type="scientific">Propionivibrio dicarboxylicus</name>
    <dbReference type="NCBI Taxonomy" id="83767"/>
    <lineage>
        <taxon>Bacteria</taxon>
        <taxon>Pseudomonadati</taxon>
        <taxon>Pseudomonadota</taxon>
        <taxon>Betaproteobacteria</taxon>
        <taxon>Rhodocyclales</taxon>
        <taxon>Rhodocyclaceae</taxon>
        <taxon>Propionivibrio</taxon>
    </lineage>
</organism>
<dbReference type="EMBL" id="FNCY01000001">
    <property type="protein sequence ID" value="SDG62119.1"/>
    <property type="molecule type" value="Genomic_DNA"/>
</dbReference>
<dbReference type="InterPro" id="IPR036388">
    <property type="entry name" value="WH-like_DNA-bd_sf"/>
</dbReference>
<dbReference type="Pfam" id="PF00126">
    <property type="entry name" value="HTH_1"/>
    <property type="match status" value="1"/>
</dbReference>
<dbReference type="SUPFAM" id="SSF46785">
    <property type="entry name" value="Winged helix' DNA-binding domain"/>
    <property type="match status" value="1"/>
</dbReference>
<dbReference type="InterPro" id="IPR005119">
    <property type="entry name" value="LysR_subst-bd"/>
</dbReference>
<dbReference type="PROSITE" id="PS50931">
    <property type="entry name" value="HTH_LYSR"/>
    <property type="match status" value="1"/>
</dbReference>
<feature type="domain" description="HTH lysR-type" evidence="6">
    <location>
        <begin position="6"/>
        <end position="63"/>
    </location>
</feature>
<evidence type="ECO:0000256" key="1">
    <source>
        <dbReference type="ARBA" id="ARBA00009437"/>
    </source>
</evidence>
<dbReference type="CDD" id="cd08432">
    <property type="entry name" value="PBP2_GcdR_TrpI_HvrB_AmpR_like"/>
    <property type="match status" value="1"/>
</dbReference>
<dbReference type="InterPro" id="IPR000847">
    <property type="entry name" value="LysR_HTH_N"/>
</dbReference>
<gene>
    <name evidence="7" type="ORF">SAMN05660652_00272</name>
</gene>
<evidence type="ECO:0000313" key="8">
    <source>
        <dbReference type="Proteomes" id="UP000198607"/>
    </source>
</evidence>
<reference evidence="7 8" key="1">
    <citation type="submission" date="2016-10" db="EMBL/GenBank/DDBJ databases">
        <authorList>
            <person name="de Groot N.N."/>
        </authorList>
    </citation>
    <scope>NUCLEOTIDE SEQUENCE [LARGE SCALE GENOMIC DNA]</scope>
    <source>
        <strain evidence="7 8">DSM 5885</strain>
    </source>
</reference>
<dbReference type="OrthoDB" id="5526340at2"/>
<evidence type="ECO:0000256" key="4">
    <source>
        <dbReference type="ARBA" id="ARBA00023163"/>
    </source>
</evidence>
<dbReference type="GO" id="GO:0003700">
    <property type="term" value="F:DNA-binding transcription factor activity"/>
    <property type="evidence" value="ECO:0007669"/>
    <property type="project" value="InterPro"/>
</dbReference>
<dbReference type="Proteomes" id="UP000198607">
    <property type="component" value="Unassembled WGS sequence"/>
</dbReference>
<dbReference type="GO" id="GO:0043565">
    <property type="term" value="F:sequence-specific DNA binding"/>
    <property type="evidence" value="ECO:0007669"/>
    <property type="project" value="TreeGrafter"/>
</dbReference>
<keyword evidence="3" id="KW-0238">DNA-binding</keyword>
<dbReference type="Gene3D" id="1.10.10.10">
    <property type="entry name" value="Winged helix-like DNA-binding domain superfamily/Winged helix DNA-binding domain"/>
    <property type="match status" value="1"/>
</dbReference>
<evidence type="ECO:0000256" key="3">
    <source>
        <dbReference type="ARBA" id="ARBA00023125"/>
    </source>
</evidence>
<dbReference type="SUPFAM" id="SSF53850">
    <property type="entry name" value="Periplasmic binding protein-like II"/>
    <property type="match status" value="1"/>
</dbReference>
<evidence type="ECO:0000256" key="5">
    <source>
        <dbReference type="SAM" id="Coils"/>
    </source>
</evidence>
<evidence type="ECO:0000313" key="7">
    <source>
        <dbReference type="EMBL" id="SDG62119.1"/>
    </source>
</evidence>
<name>A0A1G7VRS8_9RHOO</name>
<keyword evidence="2" id="KW-0805">Transcription regulation</keyword>